<gene>
    <name evidence="3" type="ORF">TOPH_09171</name>
</gene>
<name>A0A0L0MWF6_TOLOC</name>
<keyword evidence="4" id="KW-1185">Reference proteome</keyword>
<dbReference type="Proteomes" id="UP000036947">
    <property type="component" value="Unassembled WGS sequence"/>
</dbReference>
<evidence type="ECO:0000313" key="3">
    <source>
        <dbReference type="EMBL" id="KND86202.1"/>
    </source>
</evidence>
<organism evidence="3 4">
    <name type="scientific">Tolypocladium ophioglossoides (strain CBS 100239)</name>
    <name type="common">Snaketongue truffleclub</name>
    <name type="synonym">Elaphocordyceps ophioglossoides</name>
    <dbReference type="NCBI Taxonomy" id="1163406"/>
    <lineage>
        <taxon>Eukaryota</taxon>
        <taxon>Fungi</taxon>
        <taxon>Dikarya</taxon>
        <taxon>Ascomycota</taxon>
        <taxon>Pezizomycotina</taxon>
        <taxon>Sordariomycetes</taxon>
        <taxon>Hypocreomycetidae</taxon>
        <taxon>Hypocreales</taxon>
        <taxon>Ophiocordycipitaceae</taxon>
        <taxon>Tolypocladium</taxon>
    </lineage>
</organism>
<sequence>MPMADSLLNSTVVLDADQKSVLSRLPVADGASFDSHADEDEATCLDGTRRELLDKVKKWADDSARERIYWLQGKAGTGKSTLARTVAYDLAAADRLAASFFKRGEPDRGNARRFFTTIAAQLVQRLPAVAGHVRNAMETAPDVTGKRLEDQFEKLILRPMEAAHCDVSMAGMVVIDALDECDGDQDVKAIIYQLSRANRPTEAPLKFFVTSRFEPPIQLGFENIHGQYLELPLHAIPETEIRRDIRAFLESRLEQIQREFRLPSDWPHEEQVQKLVKMAAPLFIFAATACRFIGDRRRRGGPKKSLEKFLQYENGSSDFNTTYRPILDQMLGLDDSGEEEVIEDLQQVVGSIIILAAPLSAASLERLLQKSTEDLNRLLGLLHSALDIPSERCAPIRLFHQSFRDYLIDRKGGANEFMVDERRTHKILAARCLQLLSESGHLKEDICGLREPGKAREHIDMRTVESFLPSEVQYASPYWVHHLKGSTARLNDSHPALQFLQRHLLH</sequence>
<dbReference type="Gene3D" id="3.40.50.300">
    <property type="entry name" value="P-loop containing nucleotide triphosphate hydrolases"/>
    <property type="match status" value="1"/>
</dbReference>
<evidence type="ECO:0000313" key="4">
    <source>
        <dbReference type="Proteomes" id="UP000036947"/>
    </source>
</evidence>
<dbReference type="PANTHER" id="PTHR10039">
    <property type="entry name" value="AMELOGENIN"/>
    <property type="match status" value="1"/>
</dbReference>
<dbReference type="EMBL" id="LFRF01000070">
    <property type="protein sequence ID" value="KND86202.1"/>
    <property type="molecule type" value="Genomic_DNA"/>
</dbReference>
<dbReference type="PANTHER" id="PTHR10039:SF14">
    <property type="entry name" value="NACHT DOMAIN-CONTAINING PROTEIN"/>
    <property type="match status" value="1"/>
</dbReference>
<keyword evidence="1" id="KW-0677">Repeat</keyword>
<reference evidence="3 4" key="1">
    <citation type="journal article" date="2015" name="BMC Genomics">
        <title>The genome of the truffle-parasite Tolypocladium ophioglossoides and the evolution of antifungal peptaibiotics.</title>
        <authorList>
            <person name="Quandt C.A."/>
            <person name="Bushley K.E."/>
            <person name="Spatafora J.W."/>
        </authorList>
    </citation>
    <scope>NUCLEOTIDE SEQUENCE [LARGE SCALE GENOMIC DNA]</scope>
    <source>
        <strain evidence="3 4">CBS 100239</strain>
    </source>
</reference>
<protein>
    <recommendedName>
        <fullName evidence="2">Nephrocystin 3-like N-terminal domain-containing protein</fullName>
    </recommendedName>
</protein>
<dbReference type="AlphaFoldDB" id="A0A0L0MWF6"/>
<evidence type="ECO:0000259" key="2">
    <source>
        <dbReference type="Pfam" id="PF24883"/>
    </source>
</evidence>
<feature type="domain" description="Nephrocystin 3-like N-terminal" evidence="2">
    <location>
        <begin position="52"/>
        <end position="212"/>
    </location>
</feature>
<dbReference type="InterPro" id="IPR027417">
    <property type="entry name" value="P-loop_NTPase"/>
</dbReference>
<proteinExistence type="predicted"/>
<dbReference type="Pfam" id="PF24883">
    <property type="entry name" value="NPHP3_N"/>
    <property type="match status" value="1"/>
</dbReference>
<comment type="caution">
    <text evidence="3">The sequence shown here is derived from an EMBL/GenBank/DDBJ whole genome shotgun (WGS) entry which is preliminary data.</text>
</comment>
<dbReference type="InterPro" id="IPR056884">
    <property type="entry name" value="NPHP3-like_N"/>
</dbReference>
<dbReference type="SUPFAM" id="SSF52540">
    <property type="entry name" value="P-loop containing nucleoside triphosphate hydrolases"/>
    <property type="match status" value="1"/>
</dbReference>
<accession>A0A0L0MWF6</accession>
<dbReference type="OrthoDB" id="674604at2759"/>
<evidence type="ECO:0000256" key="1">
    <source>
        <dbReference type="ARBA" id="ARBA00022737"/>
    </source>
</evidence>